<dbReference type="InterPro" id="IPR051933">
    <property type="entry name" value="Resuscitation_pf_RpfB"/>
</dbReference>
<dbReference type="Pfam" id="PF03990">
    <property type="entry name" value="DUF348"/>
    <property type="match status" value="2"/>
</dbReference>
<dbReference type="InterPro" id="IPR007137">
    <property type="entry name" value="DUF348"/>
</dbReference>
<dbReference type="AlphaFoldDB" id="A0A1M5JMX4"/>
<dbReference type="GO" id="GO:0019867">
    <property type="term" value="C:outer membrane"/>
    <property type="evidence" value="ECO:0007669"/>
    <property type="project" value="InterPro"/>
</dbReference>
<keyword evidence="1" id="KW-0732">Signal</keyword>
<evidence type="ECO:0000259" key="2">
    <source>
        <dbReference type="PROSITE" id="PS51109"/>
    </source>
</evidence>
<dbReference type="RefSeq" id="WP_073088966.1">
    <property type="nucleotide sequence ID" value="NZ_FQWY01000003.1"/>
</dbReference>
<dbReference type="PANTHER" id="PTHR39160:SF4">
    <property type="entry name" value="RESUSCITATION-PROMOTING FACTOR RPFB"/>
    <property type="match status" value="1"/>
</dbReference>
<dbReference type="CDD" id="cd14667">
    <property type="entry name" value="3D_containing_proteins"/>
    <property type="match status" value="1"/>
</dbReference>
<dbReference type="InterPro" id="IPR010611">
    <property type="entry name" value="3D_dom"/>
</dbReference>
<dbReference type="InterPro" id="IPR011098">
    <property type="entry name" value="G5_dom"/>
</dbReference>
<dbReference type="InterPro" id="IPR036908">
    <property type="entry name" value="RlpA-like_sf"/>
</dbReference>
<dbReference type="GO" id="GO:0004553">
    <property type="term" value="F:hydrolase activity, hydrolyzing O-glycosyl compounds"/>
    <property type="evidence" value="ECO:0007669"/>
    <property type="project" value="InterPro"/>
</dbReference>
<organism evidence="3 4">
    <name type="scientific">Thermosyntropha lipolytica DSM 11003</name>
    <dbReference type="NCBI Taxonomy" id="1123382"/>
    <lineage>
        <taxon>Bacteria</taxon>
        <taxon>Bacillati</taxon>
        <taxon>Bacillota</taxon>
        <taxon>Clostridia</taxon>
        <taxon>Eubacteriales</taxon>
        <taxon>Syntrophomonadaceae</taxon>
        <taxon>Thermosyntropha</taxon>
    </lineage>
</organism>
<sequence>MGIVWSKKSTYLIAAVLGGLLLLVSLFFALQKPVTVEVDGKVIKTCVFFSGTVADVLQKKGIVLGDKDKVEPGLNTRVQKNTRIVVTRAFKVVVIADGERKEVITTPVTISKAIELAGVKLGDKDIVKTNPTQYTVPGQEIEVIRVTEKEVEVKEPIPFTVERTYDNTLEKGLTKTLVKGQEGLALNIVRITYHNGEEVKREVIDSKILVPPKNKVVALGTITSVSRGSLRFDFREARYMQASAYTYTGRRTATGKYPEVGMVAVDPAVIPLGTRLYIEGYGYAVAADTGGAVKGNKLDVFMETREQCLNWGRRTVKVYILD</sequence>
<evidence type="ECO:0000313" key="3">
    <source>
        <dbReference type="EMBL" id="SHG41891.1"/>
    </source>
</evidence>
<dbReference type="EMBL" id="FQWY01000003">
    <property type="protein sequence ID" value="SHG41891.1"/>
    <property type="molecule type" value="Genomic_DNA"/>
</dbReference>
<keyword evidence="4" id="KW-1185">Reference proteome</keyword>
<dbReference type="Proteomes" id="UP000242329">
    <property type="component" value="Unassembled WGS sequence"/>
</dbReference>
<dbReference type="Pfam" id="PF06725">
    <property type="entry name" value="3D"/>
    <property type="match status" value="1"/>
</dbReference>
<dbReference type="Gene3D" id="2.40.40.10">
    <property type="entry name" value="RlpA-like domain"/>
    <property type="match status" value="1"/>
</dbReference>
<dbReference type="Pfam" id="PF07501">
    <property type="entry name" value="G5"/>
    <property type="match status" value="1"/>
</dbReference>
<proteinExistence type="predicted"/>
<dbReference type="OrthoDB" id="9798935at2"/>
<evidence type="ECO:0000256" key="1">
    <source>
        <dbReference type="ARBA" id="ARBA00022729"/>
    </source>
</evidence>
<dbReference type="GO" id="GO:0009254">
    <property type="term" value="P:peptidoglycan turnover"/>
    <property type="evidence" value="ECO:0007669"/>
    <property type="project" value="InterPro"/>
</dbReference>
<feature type="domain" description="G5" evidence="2">
    <location>
        <begin position="143"/>
        <end position="223"/>
    </location>
</feature>
<dbReference type="Gene3D" id="2.20.230.10">
    <property type="entry name" value="Resuscitation-promoting factor rpfb"/>
    <property type="match status" value="1"/>
</dbReference>
<dbReference type="PANTHER" id="PTHR39160">
    <property type="entry name" value="CELL WALL-BINDING PROTEIN YOCH"/>
    <property type="match status" value="1"/>
</dbReference>
<protein>
    <recommendedName>
        <fullName evidence="2">G5 domain-containing protein</fullName>
    </recommendedName>
</protein>
<name>A0A1M5JMX4_9FIRM</name>
<evidence type="ECO:0000313" key="4">
    <source>
        <dbReference type="Proteomes" id="UP000242329"/>
    </source>
</evidence>
<dbReference type="PROSITE" id="PS51109">
    <property type="entry name" value="G5"/>
    <property type="match status" value="1"/>
</dbReference>
<dbReference type="SMART" id="SM01208">
    <property type="entry name" value="G5"/>
    <property type="match status" value="1"/>
</dbReference>
<reference evidence="4" key="1">
    <citation type="submission" date="2016-11" db="EMBL/GenBank/DDBJ databases">
        <authorList>
            <person name="Varghese N."/>
            <person name="Submissions S."/>
        </authorList>
    </citation>
    <scope>NUCLEOTIDE SEQUENCE [LARGE SCALE GENOMIC DNA]</scope>
    <source>
        <strain evidence="4">DSM 11003</strain>
    </source>
</reference>
<dbReference type="InterPro" id="IPR059180">
    <property type="entry name" value="3D_YorM"/>
</dbReference>
<dbReference type="SUPFAM" id="SSF50685">
    <property type="entry name" value="Barwin-like endoglucanases"/>
    <property type="match status" value="1"/>
</dbReference>
<dbReference type="STRING" id="1123382.SAMN02745221_00151"/>
<accession>A0A1M5JMX4</accession>
<gene>
    <name evidence="3" type="ORF">SAMN02745221_00151</name>
</gene>